<keyword evidence="4" id="KW-1185">Reference proteome</keyword>
<keyword evidence="1" id="KW-0378">Hydrolase</keyword>
<accession>A0A0R1P726</accession>
<dbReference type="InterPro" id="IPR050300">
    <property type="entry name" value="GDXG_lipolytic_enzyme"/>
</dbReference>
<name>A0A0R1P726_9LACO</name>
<dbReference type="Proteomes" id="UP000051445">
    <property type="component" value="Unassembled WGS sequence"/>
</dbReference>
<sequence length="327" mass="36947">MKRLSKLHQTIAAQLANNFSHSVRDLTKCGDHRSRKATFVEMGIQLSEFKKNLEDPERFAKVIKQAETDNAEEFALPAVKFTVTVREMGQAPMPTFVLNEHDEMQSTIIYLPGGAFFAQPMKEQWEYANRLAEKTGARVYVAVYPMLPQHNFKAAYQAISQLYQQIYAHTPASDITILGDSAGGNLAAGFCEYLAAKQQPQPGRLILISPWLDLDLKNPTIAKYADADVTLSVAGLRRVANLWADNTNHDNYQLSPMNGDLSSFRRVMIIAGTREIMYPDCARFVCRLRKAQIPVQFEVGRDLFHIFPIYQIPESDAMMNKVNAFLH</sequence>
<gene>
    <name evidence="3" type="ORF">FD27_GL000318</name>
</gene>
<dbReference type="Pfam" id="PF07859">
    <property type="entry name" value="Abhydrolase_3"/>
    <property type="match status" value="1"/>
</dbReference>
<dbReference type="InterPro" id="IPR029058">
    <property type="entry name" value="AB_hydrolase_fold"/>
</dbReference>
<dbReference type="STRING" id="1423746.FD27_GL000318"/>
<dbReference type="OrthoDB" id="9815425at2"/>
<evidence type="ECO:0000313" key="3">
    <source>
        <dbReference type="EMBL" id="KRL28044.1"/>
    </source>
</evidence>
<proteinExistence type="predicted"/>
<dbReference type="RefSeq" id="WP_057749145.1">
    <property type="nucleotide sequence ID" value="NZ_AZER01000013.1"/>
</dbReference>
<dbReference type="Gene3D" id="3.40.50.1820">
    <property type="entry name" value="alpha/beta hydrolase"/>
    <property type="match status" value="1"/>
</dbReference>
<feature type="domain" description="Alpha/beta hydrolase fold-3" evidence="2">
    <location>
        <begin position="108"/>
        <end position="307"/>
    </location>
</feature>
<dbReference type="GO" id="GO:0016787">
    <property type="term" value="F:hydrolase activity"/>
    <property type="evidence" value="ECO:0007669"/>
    <property type="project" value="UniProtKB-KW"/>
</dbReference>
<dbReference type="SUPFAM" id="SSF53474">
    <property type="entry name" value="alpha/beta-Hydrolases"/>
    <property type="match status" value="1"/>
</dbReference>
<comment type="caution">
    <text evidence="3">The sequence shown here is derived from an EMBL/GenBank/DDBJ whole genome shotgun (WGS) entry which is preliminary data.</text>
</comment>
<dbReference type="AlphaFoldDB" id="A0A0R1P726"/>
<evidence type="ECO:0000259" key="2">
    <source>
        <dbReference type="Pfam" id="PF07859"/>
    </source>
</evidence>
<evidence type="ECO:0000313" key="4">
    <source>
        <dbReference type="Proteomes" id="UP000051445"/>
    </source>
</evidence>
<dbReference type="PANTHER" id="PTHR48081">
    <property type="entry name" value="AB HYDROLASE SUPERFAMILY PROTEIN C4A8.06C"/>
    <property type="match status" value="1"/>
</dbReference>
<dbReference type="PATRIC" id="fig|1423746.3.peg.325"/>
<dbReference type="PANTHER" id="PTHR48081:SF8">
    <property type="entry name" value="ALPHA_BETA HYDROLASE FOLD-3 DOMAIN-CONTAINING PROTEIN-RELATED"/>
    <property type="match status" value="1"/>
</dbReference>
<reference evidence="3 4" key="1">
    <citation type="journal article" date="2015" name="Genome Announc.">
        <title>Expanding the biotechnology potential of lactobacilli through comparative genomics of 213 strains and associated genera.</title>
        <authorList>
            <person name="Sun Z."/>
            <person name="Harris H.M."/>
            <person name="McCann A."/>
            <person name="Guo C."/>
            <person name="Argimon S."/>
            <person name="Zhang W."/>
            <person name="Yang X."/>
            <person name="Jeffery I.B."/>
            <person name="Cooney J.C."/>
            <person name="Kagawa T.F."/>
            <person name="Liu W."/>
            <person name="Song Y."/>
            <person name="Salvetti E."/>
            <person name="Wrobel A."/>
            <person name="Rasinkangas P."/>
            <person name="Parkhill J."/>
            <person name="Rea M.C."/>
            <person name="O'Sullivan O."/>
            <person name="Ritari J."/>
            <person name="Douillard F.P."/>
            <person name="Paul Ross R."/>
            <person name="Yang R."/>
            <person name="Briner A.E."/>
            <person name="Felis G.E."/>
            <person name="de Vos W.M."/>
            <person name="Barrangou R."/>
            <person name="Klaenhammer T.R."/>
            <person name="Caufield P.W."/>
            <person name="Cui Y."/>
            <person name="Zhang H."/>
            <person name="O'Toole P.W."/>
        </authorList>
    </citation>
    <scope>NUCLEOTIDE SEQUENCE [LARGE SCALE GENOMIC DNA]</scope>
    <source>
        <strain evidence="3 4">DSM 13145</strain>
    </source>
</reference>
<dbReference type="InterPro" id="IPR013094">
    <property type="entry name" value="AB_hydrolase_3"/>
</dbReference>
<evidence type="ECO:0000256" key="1">
    <source>
        <dbReference type="ARBA" id="ARBA00022801"/>
    </source>
</evidence>
<organism evidence="3 4">
    <name type="scientific">Limosilactobacillus frumenti DSM 13145</name>
    <dbReference type="NCBI Taxonomy" id="1423746"/>
    <lineage>
        <taxon>Bacteria</taxon>
        <taxon>Bacillati</taxon>
        <taxon>Bacillota</taxon>
        <taxon>Bacilli</taxon>
        <taxon>Lactobacillales</taxon>
        <taxon>Lactobacillaceae</taxon>
        <taxon>Limosilactobacillus</taxon>
    </lineage>
</organism>
<protein>
    <submittedName>
        <fullName evidence="3">S9C family esterase</fullName>
    </submittedName>
</protein>
<dbReference type="EMBL" id="AZER01000013">
    <property type="protein sequence ID" value="KRL28044.1"/>
    <property type="molecule type" value="Genomic_DNA"/>
</dbReference>